<sequence>MDWIRGDEIGRGGFASINLAIPNNKLSPGLYLPPLMAIKSCDISDSATLRNEHEVLNRLGHCPKVVRCFGAARTVERGGTELYNLLLEYASGGSLVDEMKRRGGRLPEPDVRRHTRSVLEALRHIHGQGFVHGDIKVQNILVFPPADGGCGLAEVKVADFGLSKKREELLAAAASEDGGGRGGFEWRGTPLYMSPEAVNENEYEAPSDVWALGCAVVEMATGRTAWTHTAGSDIYQLLIRIGVGDETPNIPQDMSDEGKDFLRKCFVKDPTMRWTAEMLLRHPFVSGGREATCEDALPRSQSPRSHFDFKSLDSFGGSSSMNTCAWGLPLEQSEFEWSLKERIRSLSATGDAIPSWGEWESNSCPWAYVRCQNGE</sequence>
<dbReference type="InterPro" id="IPR017441">
    <property type="entry name" value="Protein_kinase_ATP_BS"/>
</dbReference>
<dbReference type="Proteomes" id="UP001346149">
    <property type="component" value="Unassembled WGS sequence"/>
</dbReference>
<dbReference type="InterPro" id="IPR011009">
    <property type="entry name" value="Kinase-like_dom_sf"/>
</dbReference>
<dbReference type="PANTHER" id="PTHR48011:SF18">
    <property type="entry name" value="MITOGEN-ACTIVATED PROTEIN KINASE KINASE KINASE 19-RELATED"/>
    <property type="match status" value="1"/>
</dbReference>
<dbReference type="Pfam" id="PF00069">
    <property type="entry name" value="Pkinase"/>
    <property type="match status" value="1"/>
</dbReference>
<protein>
    <recommendedName>
        <fullName evidence="7">Protein kinase domain-containing protein</fullName>
    </recommendedName>
</protein>
<name>A0AAN7QS33_TRANT</name>
<keyword evidence="9" id="KW-1185">Reference proteome</keyword>
<dbReference type="SUPFAM" id="SSF56112">
    <property type="entry name" value="Protein kinase-like (PK-like)"/>
    <property type="match status" value="1"/>
</dbReference>
<dbReference type="GO" id="GO:0004674">
    <property type="term" value="F:protein serine/threonine kinase activity"/>
    <property type="evidence" value="ECO:0007669"/>
    <property type="project" value="UniProtKB-KW"/>
</dbReference>
<dbReference type="InterPro" id="IPR052751">
    <property type="entry name" value="Plant_MAPKKK"/>
</dbReference>
<feature type="binding site" evidence="5">
    <location>
        <position position="39"/>
    </location>
    <ligand>
        <name>ATP</name>
        <dbReference type="ChEBI" id="CHEBI:30616"/>
    </ligand>
</feature>
<dbReference type="GO" id="GO:0005524">
    <property type="term" value="F:ATP binding"/>
    <property type="evidence" value="ECO:0007669"/>
    <property type="project" value="UniProtKB-UniRule"/>
</dbReference>
<keyword evidence="6" id="KW-0723">Serine/threonine-protein kinase</keyword>
<evidence type="ECO:0000256" key="4">
    <source>
        <dbReference type="ARBA" id="ARBA00022840"/>
    </source>
</evidence>
<gene>
    <name evidence="8" type="ORF">SAY86_005015</name>
</gene>
<dbReference type="Gene3D" id="3.30.200.20">
    <property type="entry name" value="Phosphorylase Kinase, domain 1"/>
    <property type="match status" value="1"/>
</dbReference>
<dbReference type="InterPro" id="IPR008271">
    <property type="entry name" value="Ser/Thr_kinase_AS"/>
</dbReference>
<dbReference type="SMART" id="SM00220">
    <property type="entry name" value="S_TKc"/>
    <property type="match status" value="1"/>
</dbReference>
<dbReference type="Gene3D" id="1.10.510.10">
    <property type="entry name" value="Transferase(Phosphotransferase) domain 1"/>
    <property type="match status" value="1"/>
</dbReference>
<organism evidence="8 9">
    <name type="scientific">Trapa natans</name>
    <name type="common">Water chestnut</name>
    <dbReference type="NCBI Taxonomy" id="22666"/>
    <lineage>
        <taxon>Eukaryota</taxon>
        <taxon>Viridiplantae</taxon>
        <taxon>Streptophyta</taxon>
        <taxon>Embryophyta</taxon>
        <taxon>Tracheophyta</taxon>
        <taxon>Spermatophyta</taxon>
        <taxon>Magnoliopsida</taxon>
        <taxon>eudicotyledons</taxon>
        <taxon>Gunneridae</taxon>
        <taxon>Pentapetalae</taxon>
        <taxon>rosids</taxon>
        <taxon>malvids</taxon>
        <taxon>Myrtales</taxon>
        <taxon>Lythraceae</taxon>
        <taxon>Trapa</taxon>
    </lineage>
</organism>
<evidence type="ECO:0000256" key="6">
    <source>
        <dbReference type="RuleBase" id="RU000304"/>
    </source>
</evidence>
<accession>A0AAN7QS33</accession>
<dbReference type="InterPro" id="IPR000719">
    <property type="entry name" value="Prot_kinase_dom"/>
</dbReference>
<dbReference type="AlphaFoldDB" id="A0AAN7QS33"/>
<evidence type="ECO:0000256" key="1">
    <source>
        <dbReference type="ARBA" id="ARBA00022679"/>
    </source>
</evidence>
<evidence type="ECO:0000256" key="3">
    <source>
        <dbReference type="ARBA" id="ARBA00022777"/>
    </source>
</evidence>
<keyword evidence="3" id="KW-0418">Kinase</keyword>
<keyword evidence="1" id="KW-0808">Transferase</keyword>
<dbReference type="EMBL" id="JAXQNO010000018">
    <property type="protein sequence ID" value="KAK4776327.1"/>
    <property type="molecule type" value="Genomic_DNA"/>
</dbReference>
<evidence type="ECO:0000259" key="7">
    <source>
        <dbReference type="PROSITE" id="PS50011"/>
    </source>
</evidence>
<comment type="similarity">
    <text evidence="6">Belongs to the protein kinase superfamily.</text>
</comment>
<dbReference type="GO" id="GO:0007165">
    <property type="term" value="P:signal transduction"/>
    <property type="evidence" value="ECO:0007669"/>
    <property type="project" value="TreeGrafter"/>
</dbReference>
<comment type="caution">
    <text evidence="8">The sequence shown here is derived from an EMBL/GenBank/DDBJ whole genome shotgun (WGS) entry which is preliminary data.</text>
</comment>
<dbReference type="CDD" id="cd06606">
    <property type="entry name" value="STKc_MAPKKK"/>
    <property type="match status" value="1"/>
</dbReference>
<reference evidence="8 9" key="1">
    <citation type="journal article" date="2023" name="Hortic Res">
        <title>Pangenome of water caltrop reveals structural variations and asymmetric subgenome divergence after allopolyploidization.</title>
        <authorList>
            <person name="Zhang X."/>
            <person name="Chen Y."/>
            <person name="Wang L."/>
            <person name="Yuan Y."/>
            <person name="Fang M."/>
            <person name="Shi L."/>
            <person name="Lu R."/>
            <person name="Comes H.P."/>
            <person name="Ma Y."/>
            <person name="Chen Y."/>
            <person name="Huang G."/>
            <person name="Zhou Y."/>
            <person name="Zheng Z."/>
            <person name="Qiu Y."/>
        </authorList>
    </citation>
    <scope>NUCLEOTIDE SEQUENCE [LARGE SCALE GENOMIC DNA]</scope>
    <source>
        <strain evidence="8">F231</strain>
    </source>
</reference>
<feature type="domain" description="Protein kinase" evidence="7">
    <location>
        <begin position="3"/>
        <end position="285"/>
    </location>
</feature>
<dbReference type="PROSITE" id="PS00107">
    <property type="entry name" value="PROTEIN_KINASE_ATP"/>
    <property type="match status" value="1"/>
</dbReference>
<evidence type="ECO:0000256" key="5">
    <source>
        <dbReference type="PROSITE-ProRule" id="PRU10141"/>
    </source>
</evidence>
<keyword evidence="4 5" id="KW-0067">ATP-binding</keyword>
<dbReference type="PROSITE" id="PS00108">
    <property type="entry name" value="PROTEIN_KINASE_ST"/>
    <property type="match status" value="1"/>
</dbReference>
<evidence type="ECO:0000256" key="2">
    <source>
        <dbReference type="ARBA" id="ARBA00022741"/>
    </source>
</evidence>
<proteinExistence type="inferred from homology"/>
<dbReference type="PANTHER" id="PTHR48011">
    <property type="entry name" value="CCR4-NOT TRANSCRIPTIONAL COMPLEX SUBUNIT CAF120-RELATED"/>
    <property type="match status" value="1"/>
</dbReference>
<evidence type="ECO:0000313" key="8">
    <source>
        <dbReference type="EMBL" id="KAK4776327.1"/>
    </source>
</evidence>
<keyword evidence="2 5" id="KW-0547">Nucleotide-binding</keyword>
<dbReference type="PROSITE" id="PS50011">
    <property type="entry name" value="PROTEIN_KINASE_DOM"/>
    <property type="match status" value="1"/>
</dbReference>
<evidence type="ECO:0000313" key="9">
    <source>
        <dbReference type="Proteomes" id="UP001346149"/>
    </source>
</evidence>